<proteinExistence type="predicted"/>
<dbReference type="SUPFAM" id="SSF57850">
    <property type="entry name" value="RING/U-box"/>
    <property type="match status" value="1"/>
</dbReference>
<evidence type="ECO:0000256" key="6">
    <source>
        <dbReference type="ARBA" id="ARBA00022786"/>
    </source>
</evidence>
<evidence type="ECO:0000256" key="9">
    <source>
        <dbReference type="SAM" id="Phobius"/>
    </source>
</evidence>
<dbReference type="Pfam" id="PF26200">
    <property type="entry name" value="Rcat_RNF216"/>
    <property type="match status" value="1"/>
</dbReference>
<dbReference type="PANTHER" id="PTHR22770">
    <property type="entry name" value="UBIQUITIN CONJUGATING ENZYME 7 INTERACTING PROTEIN-RELATED"/>
    <property type="match status" value="1"/>
</dbReference>
<feature type="compositionally biased region" description="Basic and acidic residues" evidence="8">
    <location>
        <begin position="127"/>
        <end position="136"/>
    </location>
</feature>
<keyword evidence="9" id="KW-1133">Transmembrane helix</keyword>
<keyword evidence="4" id="KW-0677">Repeat</keyword>
<evidence type="ECO:0000259" key="10">
    <source>
        <dbReference type="PROSITE" id="PS51873"/>
    </source>
</evidence>
<protein>
    <recommendedName>
        <fullName evidence="10">RING-type domain-containing protein</fullName>
    </recommendedName>
</protein>
<keyword evidence="7" id="KW-0862">Zinc</keyword>
<gene>
    <name evidence="11" type="ORF">HDK90DRAFT_477745</name>
</gene>
<keyword evidence="2" id="KW-0808">Transferase</keyword>
<evidence type="ECO:0000313" key="12">
    <source>
        <dbReference type="Proteomes" id="UP001492380"/>
    </source>
</evidence>
<comment type="caution">
    <text evidence="11">The sequence shown here is derived from an EMBL/GenBank/DDBJ whole genome shotgun (WGS) entry which is preliminary data.</text>
</comment>
<name>A0ABR1Z0L0_9PEZI</name>
<comment type="pathway">
    <text evidence="1">Protein modification; protein ubiquitination.</text>
</comment>
<evidence type="ECO:0000256" key="8">
    <source>
        <dbReference type="SAM" id="MobiDB-lite"/>
    </source>
</evidence>
<keyword evidence="3" id="KW-0479">Metal-binding</keyword>
<feature type="transmembrane region" description="Helical" evidence="9">
    <location>
        <begin position="451"/>
        <end position="472"/>
    </location>
</feature>
<sequence length="671" mass="75590">MLAGIPSPFKHGLLLSRSGTSGDSSKRSANNGASILPWLAADSPPIFDPNVAADDEEEPDLKELNTQLDILTSVFPNVQPEVFREMLVSFSEESRLHVVTEALLKKPDKWVRGRRRAPPPEAGKPNTDTDNKNETCKRLPDTERFRGELYKTAAKEALYAEFKGLSHSTIKAVLAESNYSYSRARPALLAVSSKSWRFSVTSFFTRRRLPSEEEHPLIQWNKPDPIVGGPLFPQLIATNSTELNKELYDSLIAPLIVKQTKEQVQKDHEIANQMNDKEAEEAGEMYDCECCFTPSSFEQMTVCSSSGHWICTRCVRLSINEALYGQGWARSINLERLALNCIAPVTDGNCKGCISQDSIQRALLEDPDGQATFSKLQQRATTDALLKSRLPLTHCPFCYYAEVDDTSLKLRFTPSWLPIDAVFWIFCCIATILSTFLFCVFPPIIFPSFVVFVITPVVADFDYTSIFAPLQLSKARVRRRRMGLRFRCRNPACGRDSCISCAARWRDPHTCHAKALVSLRQHVENAISNAVKRTCPRCHTSFIKSTGCNKLVCVCGFAMCYICRAEIGDGEGYAHFCPHFRERPGERCSSCDKCDLYQVDEEDVVRQRAAERAEREWREVNKMSGKEGVTIRKDVLKRGAQGKGKGEDFVRIVGMRKWEVALDRIVDLVYV</sequence>
<keyword evidence="12" id="KW-1185">Reference proteome</keyword>
<keyword evidence="6" id="KW-0833">Ubl conjugation pathway</keyword>
<keyword evidence="5" id="KW-0863">Zinc-finger</keyword>
<evidence type="ECO:0000313" key="11">
    <source>
        <dbReference type="EMBL" id="KAK8244506.1"/>
    </source>
</evidence>
<organism evidence="11 12">
    <name type="scientific">Phyllosticta capitalensis</name>
    <dbReference type="NCBI Taxonomy" id="121624"/>
    <lineage>
        <taxon>Eukaryota</taxon>
        <taxon>Fungi</taxon>
        <taxon>Dikarya</taxon>
        <taxon>Ascomycota</taxon>
        <taxon>Pezizomycotina</taxon>
        <taxon>Dothideomycetes</taxon>
        <taxon>Dothideomycetes incertae sedis</taxon>
        <taxon>Botryosphaeriales</taxon>
        <taxon>Phyllostictaceae</taxon>
        <taxon>Phyllosticta</taxon>
    </lineage>
</organism>
<evidence type="ECO:0000256" key="3">
    <source>
        <dbReference type="ARBA" id="ARBA00022723"/>
    </source>
</evidence>
<dbReference type="Gene3D" id="1.20.120.1750">
    <property type="match status" value="1"/>
</dbReference>
<dbReference type="Pfam" id="PF26191">
    <property type="entry name" value="RING-HC_RBR_RNF216"/>
    <property type="match status" value="1"/>
</dbReference>
<dbReference type="PANTHER" id="PTHR22770:SF42">
    <property type="entry name" value="FINGER PROTEIN (ZIN), PUTATIVE (AFU_ORTHOLOGUE AFUA_4G03910)-RELATED"/>
    <property type="match status" value="1"/>
</dbReference>
<feature type="domain" description="RING-type" evidence="10">
    <location>
        <begin position="284"/>
        <end position="583"/>
    </location>
</feature>
<reference evidence="11 12" key="1">
    <citation type="submission" date="2024-04" db="EMBL/GenBank/DDBJ databases">
        <title>Phyllosticta paracitricarpa is synonymous to the EU quarantine fungus P. citricarpa based on phylogenomic analyses.</title>
        <authorList>
            <consortium name="Lawrence Berkeley National Laboratory"/>
            <person name="Van Ingen-Buijs V.A."/>
            <person name="Van Westerhoven A.C."/>
            <person name="Haridas S."/>
            <person name="Skiadas P."/>
            <person name="Martin F."/>
            <person name="Groenewald J.Z."/>
            <person name="Crous P.W."/>
            <person name="Seidl M.F."/>
        </authorList>
    </citation>
    <scope>NUCLEOTIDE SEQUENCE [LARGE SCALE GENOMIC DNA]</scope>
    <source>
        <strain evidence="11 12">CBS 123374</strain>
    </source>
</reference>
<dbReference type="Pfam" id="PF26112">
    <property type="entry name" value="UBA_RNF216"/>
    <property type="match status" value="1"/>
</dbReference>
<dbReference type="InterPro" id="IPR051628">
    <property type="entry name" value="LUBAC_E3_Ligases"/>
</dbReference>
<evidence type="ECO:0000256" key="7">
    <source>
        <dbReference type="ARBA" id="ARBA00022833"/>
    </source>
</evidence>
<evidence type="ECO:0000256" key="5">
    <source>
        <dbReference type="ARBA" id="ARBA00022771"/>
    </source>
</evidence>
<keyword evidence="9" id="KW-0472">Membrane</keyword>
<dbReference type="Proteomes" id="UP001492380">
    <property type="component" value="Unassembled WGS sequence"/>
</dbReference>
<accession>A0ABR1Z0L0</accession>
<evidence type="ECO:0000256" key="4">
    <source>
        <dbReference type="ARBA" id="ARBA00022737"/>
    </source>
</evidence>
<evidence type="ECO:0000256" key="2">
    <source>
        <dbReference type="ARBA" id="ARBA00022679"/>
    </source>
</evidence>
<dbReference type="EMBL" id="JBBWRZ010000002">
    <property type="protein sequence ID" value="KAK8244506.1"/>
    <property type="molecule type" value="Genomic_DNA"/>
</dbReference>
<dbReference type="InterPro" id="IPR047544">
    <property type="entry name" value="RING-HC_RBR_RNF216"/>
</dbReference>
<feature type="region of interest" description="Disordered" evidence="8">
    <location>
        <begin position="110"/>
        <end position="136"/>
    </location>
</feature>
<feature type="transmembrane region" description="Helical" evidence="9">
    <location>
        <begin position="421"/>
        <end position="445"/>
    </location>
</feature>
<keyword evidence="9" id="KW-0812">Transmembrane</keyword>
<evidence type="ECO:0000256" key="1">
    <source>
        <dbReference type="ARBA" id="ARBA00004906"/>
    </source>
</evidence>
<dbReference type="CDD" id="cd20353">
    <property type="entry name" value="Rcat_RBR_RNF216"/>
    <property type="match status" value="1"/>
</dbReference>
<dbReference type="InterPro" id="IPR044066">
    <property type="entry name" value="TRIAD_supradom"/>
</dbReference>
<dbReference type="InterPro" id="IPR047546">
    <property type="entry name" value="Rcat_RBR_RNF216"/>
</dbReference>
<dbReference type="PROSITE" id="PS51873">
    <property type="entry name" value="TRIAD"/>
    <property type="match status" value="1"/>
</dbReference>
<dbReference type="InterPro" id="IPR058758">
    <property type="entry name" value="UBA_RNF216"/>
</dbReference>